<keyword evidence="2" id="KW-1185">Reference proteome</keyword>
<proteinExistence type="predicted"/>
<dbReference type="Proteomes" id="UP000005408">
    <property type="component" value="Unassembled WGS sequence"/>
</dbReference>
<dbReference type="PANTHER" id="PTHR33153:SF3">
    <property type="entry name" value="TRAFFICKING PROTEIN PARTICLE COMPLEX SUBUNIT 11 DOMAIN-CONTAINING PROTEIN"/>
    <property type="match status" value="1"/>
</dbReference>
<organism evidence="1 2">
    <name type="scientific">Magallana gigas</name>
    <name type="common">Pacific oyster</name>
    <name type="synonym">Crassostrea gigas</name>
    <dbReference type="NCBI Taxonomy" id="29159"/>
    <lineage>
        <taxon>Eukaryota</taxon>
        <taxon>Metazoa</taxon>
        <taxon>Spiralia</taxon>
        <taxon>Lophotrochozoa</taxon>
        <taxon>Mollusca</taxon>
        <taxon>Bivalvia</taxon>
        <taxon>Autobranchia</taxon>
        <taxon>Pteriomorphia</taxon>
        <taxon>Ostreida</taxon>
        <taxon>Ostreoidea</taxon>
        <taxon>Ostreidae</taxon>
        <taxon>Magallana</taxon>
    </lineage>
</organism>
<dbReference type="AlphaFoldDB" id="A0A8W8MI98"/>
<name>A0A8W8MI98_MAGGI</name>
<dbReference type="EnsemblMetazoa" id="G34362.1">
    <property type="protein sequence ID" value="G34362.1:cds"/>
    <property type="gene ID" value="G34362"/>
</dbReference>
<reference evidence="1" key="1">
    <citation type="submission" date="2022-08" db="UniProtKB">
        <authorList>
            <consortium name="EnsemblMetazoa"/>
        </authorList>
    </citation>
    <scope>IDENTIFICATION</scope>
    <source>
        <strain evidence="1">05x7-T-G4-1.051#20</strain>
    </source>
</reference>
<dbReference type="PANTHER" id="PTHR33153">
    <property type="entry name" value="MYND-TYPE DOMAIN-CONTAINING PROTEIN"/>
    <property type="match status" value="1"/>
</dbReference>
<evidence type="ECO:0000313" key="2">
    <source>
        <dbReference type="Proteomes" id="UP000005408"/>
    </source>
</evidence>
<accession>A0A8W8MI98</accession>
<sequence>MRQRTDSHWKIKFSLRKALDLENISGHSKPHVFKIIREEGKTTIFWKKWSTDRICQKSEGNLLKSYKLIFNKISPCVEDIDLGRLERDVGAHLNILPKMRTNSGWKKFLPKVVIGRKRTEAVPPTMVGMMALMDVPRYAGEWPQIGQILSHQGEEVTIHWYGGSKTSAWKPCKRSVQKIEEEQTG</sequence>
<evidence type="ECO:0000313" key="1">
    <source>
        <dbReference type="EnsemblMetazoa" id="G34362.1:cds"/>
    </source>
</evidence>
<protein>
    <submittedName>
        <fullName evidence="1">Uncharacterized protein</fullName>
    </submittedName>
</protein>